<organism evidence="2 3">
    <name type="scientific">Paenibacillus thalictri</name>
    <dbReference type="NCBI Taxonomy" id="2527873"/>
    <lineage>
        <taxon>Bacteria</taxon>
        <taxon>Bacillati</taxon>
        <taxon>Bacillota</taxon>
        <taxon>Bacilli</taxon>
        <taxon>Bacillales</taxon>
        <taxon>Paenibacillaceae</taxon>
        <taxon>Paenibacillus</taxon>
    </lineage>
</organism>
<protein>
    <recommendedName>
        <fullName evidence="1">Cytochrome P460 domain-containing protein</fullName>
    </recommendedName>
</protein>
<reference evidence="2 3" key="1">
    <citation type="submission" date="2019-02" db="EMBL/GenBank/DDBJ databases">
        <title>Paenibacillus sp. nov., isolated from surface-sterilized tissue of Thalictrum simplex L.</title>
        <authorList>
            <person name="Tuo L."/>
        </authorList>
    </citation>
    <scope>NUCLEOTIDE SEQUENCE [LARGE SCALE GENOMIC DNA]</scope>
    <source>
        <strain evidence="2 3">N2SHLJ1</strain>
    </source>
</reference>
<dbReference type="CDD" id="cd20716">
    <property type="entry name" value="cyt_P460_fam"/>
    <property type="match status" value="1"/>
</dbReference>
<dbReference type="Gene3D" id="3.50.70.20">
    <property type="entry name" value="Cytochrome P460"/>
    <property type="match status" value="1"/>
</dbReference>
<dbReference type="Proteomes" id="UP000293142">
    <property type="component" value="Unassembled WGS sequence"/>
</dbReference>
<evidence type="ECO:0000313" key="2">
    <source>
        <dbReference type="EMBL" id="TBL69089.1"/>
    </source>
</evidence>
<dbReference type="InterPro" id="IPR038142">
    <property type="entry name" value="Cytochrome_P460_sp"/>
</dbReference>
<accession>A0A4Q9DFW3</accession>
<dbReference type="Pfam" id="PF16694">
    <property type="entry name" value="Cytochrome_P460"/>
    <property type="match status" value="1"/>
</dbReference>
<dbReference type="RefSeq" id="WP_131018596.1">
    <property type="nucleotide sequence ID" value="NZ_SIRE01000041.1"/>
</dbReference>
<keyword evidence="3" id="KW-1185">Reference proteome</keyword>
<sequence length="213" mass="24095">MKPSYLLYCAFVVIFLLTGCGKKDNTSEMNDKMSATGQPTQETVEKEGRGLVKLPDNYRNGVIYTTVDRGNAHEKLYASSETLRAVQKGGPIPNGAVFTLEIYRDSVLDDIFVMEKRSDWNDQPKEKQNGDWRFEAYKADQSLNMKRDIGSCISCHASQQRDDFVYTLDRMKSFRLEDVVGVVEDHITPVLKDWEVAAMADYLAGISNVKENS</sequence>
<dbReference type="InterPro" id="IPR032033">
    <property type="entry name" value="Cytochrome_P460"/>
</dbReference>
<evidence type="ECO:0000313" key="3">
    <source>
        <dbReference type="Proteomes" id="UP000293142"/>
    </source>
</evidence>
<dbReference type="OrthoDB" id="9796416at2"/>
<feature type="domain" description="Cytochrome P460" evidence="1">
    <location>
        <begin position="55"/>
        <end position="167"/>
    </location>
</feature>
<proteinExistence type="predicted"/>
<dbReference type="AlphaFoldDB" id="A0A4Q9DFW3"/>
<comment type="caution">
    <text evidence="2">The sequence shown here is derived from an EMBL/GenBank/DDBJ whole genome shotgun (WGS) entry which is preliminary data.</text>
</comment>
<gene>
    <name evidence="2" type="ORF">EYB31_36975</name>
</gene>
<name>A0A4Q9DFW3_9BACL</name>
<dbReference type="PROSITE" id="PS51257">
    <property type="entry name" value="PROKAR_LIPOPROTEIN"/>
    <property type="match status" value="1"/>
</dbReference>
<evidence type="ECO:0000259" key="1">
    <source>
        <dbReference type="Pfam" id="PF16694"/>
    </source>
</evidence>
<dbReference type="EMBL" id="SIRE01000041">
    <property type="protein sequence ID" value="TBL69089.1"/>
    <property type="molecule type" value="Genomic_DNA"/>
</dbReference>